<dbReference type="EMBL" id="JAPZBU010000005">
    <property type="protein sequence ID" value="KAJ5404023.1"/>
    <property type="molecule type" value="Genomic_DNA"/>
</dbReference>
<evidence type="ECO:0000313" key="2">
    <source>
        <dbReference type="EMBL" id="KAJ5404023.1"/>
    </source>
</evidence>
<dbReference type="GeneID" id="81367511"/>
<proteinExistence type="predicted"/>
<evidence type="ECO:0000313" key="3">
    <source>
        <dbReference type="Proteomes" id="UP001147747"/>
    </source>
</evidence>
<gene>
    <name evidence="2" type="ORF">N7509_003894</name>
</gene>
<name>A0A9X0BBX2_9EURO</name>
<reference evidence="2" key="2">
    <citation type="journal article" date="2023" name="IMA Fungus">
        <title>Comparative genomic study of the Penicillium genus elucidates a diverse pangenome and 15 lateral gene transfer events.</title>
        <authorList>
            <person name="Petersen C."/>
            <person name="Sorensen T."/>
            <person name="Nielsen M.R."/>
            <person name="Sondergaard T.E."/>
            <person name="Sorensen J.L."/>
            <person name="Fitzpatrick D.A."/>
            <person name="Frisvad J.C."/>
            <person name="Nielsen K.L."/>
        </authorList>
    </citation>
    <scope>NUCLEOTIDE SEQUENCE</scope>
    <source>
        <strain evidence="2">IBT 29677</strain>
    </source>
</reference>
<evidence type="ECO:0000256" key="1">
    <source>
        <dbReference type="SAM" id="SignalP"/>
    </source>
</evidence>
<feature type="signal peptide" evidence="1">
    <location>
        <begin position="1"/>
        <end position="19"/>
    </location>
</feature>
<keyword evidence="1" id="KW-0732">Signal</keyword>
<accession>A0A9X0BBX2</accession>
<protein>
    <recommendedName>
        <fullName evidence="4">Cyanovirin-N domain-containing protein</fullName>
    </recommendedName>
</protein>
<keyword evidence="3" id="KW-1185">Reference proteome</keyword>
<feature type="chain" id="PRO_5040830844" description="Cyanovirin-N domain-containing protein" evidence="1">
    <location>
        <begin position="20"/>
        <end position="134"/>
    </location>
</feature>
<dbReference type="RefSeq" id="XP_056491265.1">
    <property type="nucleotide sequence ID" value="XM_056628531.1"/>
</dbReference>
<sequence>MRSVTYIGSLSLLARLAVSDSFVVFNNQGVCRIWSDSVFGCTGYSEPFAVLNGDDCSNFSINGTSTDAATLKLDICGTENGRQVAWMNVTRGNGSDGVSFRNQQGKEFCCLLDNNFKVGSKCIIPHLGTQTPIP</sequence>
<reference evidence="2" key="1">
    <citation type="submission" date="2022-12" db="EMBL/GenBank/DDBJ databases">
        <authorList>
            <person name="Petersen C."/>
        </authorList>
    </citation>
    <scope>NUCLEOTIDE SEQUENCE</scope>
    <source>
        <strain evidence="2">IBT 29677</strain>
    </source>
</reference>
<dbReference type="AlphaFoldDB" id="A0A9X0BBX2"/>
<evidence type="ECO:0008006" key="4">
    <source>
        <dbReference type="Google" id="ProtNLM"/>
    </source>
</evidence>
<dbReference type="Proteomes" id="UP001147747">
    <property type="component" value="Unassembled WGS sequence"/>
</dbReference>
<organism evidence="2 3">
    <name type="scientific">Penicillium cosmopolitanum</name>
    <dbReference type="NCBI Taxonomy" id="1131564"/>
    <lineage>
        <taxon>Eukaryota</taxon>
        <taxon>Fungi</taxon>
        <taxon>Dikarya</taxon>
        <taxon>Ascomycota</taxon>
        <taxon>Pezizomycotina</taxon>
        <taxon>Eurotiomycetes</taxon>
        <taxon>Eurotiomycetidae</taxon>
        <taxon>Eurotiales</taxon>
        <taxon>Aspergillaceae</taxon>
        <taxon>Penicillium</taxon>
    </lineage>
</organism>
<dbReference type="OrthoDB" id="4288742at2759"/>
<comment type="caution">
    <text evidence="2">The sequence shown here is derived from an EMBL/GenBank/DDBJ whole genome shotgun (WGS) entry which is preliminary data.</text>
</comment>